<dbReference type="AlphaFoldDB" id="A6NZL3"/>
<gene>
    <name evidence="1" type="ORF">BACCAP_03664</name>
</gene>
<accession>A6NZL3</accession>
<evidence type="ECO:0000313" key="1">
    <source>
        <dbReference type="EMBL" id="EDM98862.1"/>
    </source>
</evidence>
<reference evidence="1 2" key="1">
    <citation type="submission" date="2007-04" db="EMBL/GenBank/DDBJ databases">
        <authorList>
            <person name="Fulton L."/>
            <person name="Clifton S."/>
            <person name="Fulton B."/>
            <person name="Xu J."/>
            <person name="Minx P."/>
            <person name="Pepin K.H."/>
            <person name="Johnson M."/>
            <person name="Thiruvilangam P."/>
            <person name="Bhonagiri V."/>
            <person name="Nash W.E."/>
            <person name="Mardis E.R."/>
            <person name="Wilson R.K."/>
        </authorList>
    </citation>
    <scope>NUCLEOTIDE SEQUENCE [LARGE SCALE GENOMIC DNA]</scope>
    <source>
        <strain evidence="1 2">ATCC 29799</strain>
    </source>
</reference>
<dbReference type="Proteomes" id="UP000003639">
    <property type="component" value="Unassembled WGS sequence"/>
</dbReference>
<dbReference type="EMBL" id="AAXG02000032">
    <property type="protein sequence ID" value="EDM98862.1"/>
    <property type="molecule type" value="Genomic_DNA"/>
</dbReference>
<keyword evidence="2" id="KW-1185">Reference proteome</keyword>
<reference evidence="1 2" key="2">
    <citation type="submission" date="2007-06" db="EMBL/GenBank/DDBJ databases">
        <title>Draft genome sequence of Pseudoflavonifractor capillosus ATCC 29799.</title>
        <authorList>
            <person name="Sudarsanam P."/>
            <person name="Ley R."/>
            <person name="Guruge J."/>
            <person name="Turnbaugh P.J."/>
            <person name="Mahowald M."/>
            <person name="Liep D."/>
            <person name="Gordon J."/>
        </authorList>
    </citation>
    <scope>NUCLEOTIDE SEQUENCE [LARGE SCALE GENOMIC DNA]</scope>
    <source>
        <strain evidence="1 2">ATCC 29799</strain>
    </source>
</reference>
<dbReference type="STRING" id="411467.BACCAP_03664"/>
<sequence>MDEQDFESATSTNFITPAYERKAAARFHALLHIIQEIQRHFKENFGEWRWHAGCNMEKSMAE</sequence>
<name>A6NZL3_9FIRM</name>
<organism evidence="1 2">
    <name type="scientific">Pseudoflavonifractor capillosus ATCC 29799</name>
    <dbReference type="NCBI Taxonomy" id="411467"/>
    <lineage>
        <taxon>Bacteria</taxon>
        <taxon>Bacillati</taxon>
        <taxon>Bacillota</taxon>
        <taxon>Clostridia</taxon>
        <taxon>Eubacteriales</taxon>
        <taxon>Oscillospiraceae</taxon>
        <taxon>Pseudoflavonifractor</taxon>
    </lineage>
</organism>
<proteinExistence type="predicted"/>
<comment type="caution">
    <text evidence="1">The sequence shown here is derived from an EMBL/GenBank/DDBJ whole genome shotgun (WGS) entry which is preliminary data.</text>
</comment>
<evidence type="ECO:0000313" key="2">
    <source>
        <dbReference type="Proteomes" id="UP000003639"/>
    </source>
</evidence>
<protein>
    <submittedName>
        <fullName evidence="1">Uncharacterized protein</fullName>
    </submittedName>
</protein>